<evidence type="ECO:0000313" key="7">
    <source>
        <dbReference type="Proteomes" id="UP000011761"/>
    </source>
</evidence>
<dbReference type="Pfam" id="PF26174">
    <property type="entry name" value="LEA-2_1"/>
    <property type="match status" value="1"/>
</dbReference>
<feature type="transmembrane region" description="Helical" evidence="2">
    <location>
        <begin position="73"/>
        <end position="93"/>
    </location>
</feature>
<dbReference type="EMBL" id="KB445554">
    <property type="protein sequence ID" value="EMC97474.1"/>
    <property type="molecule type" value="Genomic_DNA"/>
</dbReference>
<sequence length="862" mass="93885">MAANGEQGGRREEESRDVDGEAAATEQTPLLPSSTATVHDDTSQPQHEVPAERSLLASLRGGAKGTKRRWPSILALSVLCILVVLIIVFAFLAPSTVEQYAQQAVVFEPTSLSIDSFTSTGIKARVQGDFTLDARRVQKKPVRDLGKFFTYIARQAESGESEVEVSLPEYGNVVLGTARIPGIKVDLRAGHTTHVDFLSDLQPGDVDGIRRIANDWIEGRLGQLRVLGKARVPVRSGVISLGKQVFRHEMLFANKDIPSIPAYDFKKLNVREIDLPRGGKGMAADVSLLVQNDYPIDFTVPPMAFNILVDNCQKTDPYIKLANAETHDIYIHPKQKVELNATGIVHRIPDLLTQDCPDSNKSPLDILLGKYLHGKQNTIYVQGSASPQLNTPRWVTDLISDLTVPVPLPGKTLGHLIKNFSLTDTHFSMPDPFAEPDTPEGNPTLSANVRALIALPGEMNFNFSVSRVRADAEIFYKGNKLGKLDLRRWQPASSQRVGTSGHSGPTLMVRSSVKDAPLHITNETVLTEVIQDLVFRHKPVLMHIQADVDVEMKTALGELTVRKIPAEGQVPIKPLSRGTNGNNDTTDGLLPNLNPRVFDLKIVETTPTGMTISALVNITNPTDHSATVPYMDVHFSANGSLLGHSTVRNMTIKPGNNTNLQVMAVYDPLTMGGTNATAVGRELLSRYISGYNISITVQMHNGSIPSYPALGQALSQFPIDVSAPRLHSPADDKADNAPHFIRDATFHLFSSTATFTLLSPFSETIMTITSIDANAFYKGDNVGHIDYNIPFAVPPVDADGNGITTPRLPVDWSLGGVGYDAVRGALGGRLKLSAFANVGVKIGQWEERMWYQGRSIGASIRI</sequence>
<dbReference type="GeneID" id="19112003"/>
<dbReference type="Pfam" id="PF22786">
    <property type="entry name" value="Tag1_C"/>
    <property type="match status" value="1"/>
</dbReference>
<dbReference type="OrthoDB" id="5596576at2759"/>
<dbReference type="Pfam" id="PF26153">
    <property type="entry name" value="LEA-2L_5"/>
    <property type="match status" value="1"/>
</dbReference>
<dbReference type="eggNOG" id="ENOG502QZVV">
    <property type="taxonomic scope" value="Eukaryota"/>
</dbReference>
<evidence type="ECO:0000259" key="3">
    <source>
        <dbReference type="Pfam" id="PF22786"/>
    </source>
</evidence>
<dbReference type="GO" id="GO:0000329">
    <property type="term" value="C:fungal-type vacuole membrane"/>
    <property type="evidence" value="ECO:0007669"/>
    <property type="project" value="InterPro"/>
</dbReference>
<dbReference type="OMA" id="HYNITKL"/>
<keyword evidence="7" id="KW-1185">Reference proteome</keyword>
<dbReference type="PANTHER" id="PTHR35895:SF3">
    <property type="entry name" value="PRE-RRNA PROCESSING PROTEIN"/>
    <property type="match status" value="1"/>
</dbReference>
<dbReference type="InterPro" id="IPR046368">
    <property type="entry name" value="Tag1"/>
</dbReference>
<dbReference type="RefSeq" id="XP_007675270.1">
    <property type="nucleotide sequence ID" value="XM_007677080.1"/>
</dbReference>
<dbReference type="Pfam" id="PF26150">
    <property type="entry name" value="LEA-2_4"/>
    <property type="match status" value="1"/>
</dbReference>
<evidence type="ECO:0000256" key="2">
    <source>
        <dbReference type="SAM" id="Phobius"/>
    </source>
</evidence>
<keyword evidence="2" id="KW-1133">Transmembrane helix</keyword>
<feature type="region of interest" description="Disordered" evidence="1">
    <location>
        <begin position="1"/>
        <end position="52"/>
    </location>
</feature>
<gene>
    <name evidence="6" type="ORF">BAUCODRAFT_33191</name>
</gene>
<feature type="region of interest" description="Disordered" evidence="1">
    <location>
        <begin position="571"/>
        <end position="590"/>
    </location>
</feature>
<reference evidence="6 7" key="1">
    <citation type="journal article" date="2012" name="PLoS Pathog.">
        <title>Diverse lifestyles and strategies of plant pathogenesis encoded in the genomes of eighteen Dothideomycetes fungi.</title>
        <authorList>
            <person name="Ohm R.A."/>
            <person name="Feau N."/>
            <person name="Henrissat B."/>
            <person name="Schoch C.L."/>
            <person name="Horwitz B.A."/>
            <person name="Barry K.W."/>
            <person name="Condon B.J."/>
            <person name="Copeland A.C."/>
            <person name="Dhillon B."/>
            <person name="Glaser F."/>
            <person name="Hesse C.N."/>
            <person name="Kosti I."/>
            <person name="LaButti K."/>
            <person name="Lindquist E.A."/>
            <person name="Lucas S."/>
            <person name="Salamov A.A."/>
            <person name="Bradshaw R.E."/>
            <person name="Ciuffetti L."/>
            <person name="Hamelin R.C."/>
            <person name="Kema G.H.J."/>
            <person name="Lawrence C."/>
            <person name="Scott J.A."/>
            <person name="Spatafora J.W."/>
            <person name="Turgeon B.G."/>
            <person name="de Wit P.J.G.M."/>
            <person name="Zhong S."/>
            <person name="Goodwin S.B."/>
            <person name="Grigoriev I.V."/>
        </authorList>
    </citation>
    <scope>NUCLEOTIDE SEQUENCE [LARGE SCALE GENOMIC DNA]</scope>
    <source>
        <strain evidence="6 7">UAMH 10762</strain>
    </source>
</reference>
<dbReference type="HOGENOM" id="CLU_006918_0_0_1"/>
<protein>
    <recommendedName>
        <fullName evidence="8">Late embryogenesis abundant protein LEA-2 subgroup domain-containing protein</fullName>
    </recommendedName>
</protein>
<accession>M2NE33</accession>
<proteinExistence type="predicted"/>
<dbReference type="SUPFAM" id="SSF117070">
    <property type="entry name" value="LEA14-like"/>
    <property type="match status" value="1"/>
</dbReference>
<dbReference type="InterPro" id="IPR055011">
    <property type="entry name" value="Tag1_C"/>
</dbReference>
<keyword evidence="2" id="KW-0812">Transmembrane</keyword>
<dbReference type="InterPro" id="IPR059065">
    <property type="entry name" value="Ig_Tag1-like_4th"/>
</dbReference>
<dbReference type="PANTHER" id="PTHR35895">
    <property type="entry name" value="CHROMOSOME 16, WHOLE GENOME SHOTGUN SEQUENCE"/>
    <property type="match status" value="1"/>
</dbReference>
<name>M2NE33_BAUPA</name>
<keyword evidence="2" id="KW-0472">Membrane</keyword>
<dbReference type="KEGG" id="bcom:BAUCODRAFT_33191"/>
<feature type="domain" description="Tag1-like fifth Ig-like" evidence="5">
    <location>
        <begin position="735"/>
        <end position="850"/>
    </location>
</feature>
<feature type="domain" description="Tag1 C-terminal" evidence="3">
    <location>
        <begin position="459"/>
        <end position="573"/>
    </location>
</feature>
<feature type="domain" description="Tag1-like fourth Ig-like" evidence="4">
    <location>
        <begin position="595"/>
        <end position="710"/>
    </location>
</feature>
<dbReference type="Proteomes" id="UP000011761">
    <property type="component" value="Unassembled WGS sequence"/>
</dbReference>
<dbReference type="InterPro" id="IPR059066">
    <property type="entry name" value="Ig_Tag1-like_5th"/>
</dbReference>
<dbReference type="AlphaFoldDB" id="M2NE33"/>
<evidence type="ECO:0000259" key="4">
    <source>
        <dbReference type="Pfam" id="PF26150"/>
    </source>
</evidence>
<evidence type="ECO:0008006" key="8">
    <source>
        <dbReference type="Google" id="ProtNLM"/>
    </source>
</evidence>
<evidence type="ECO:0000259" key="5">
    <source>
        <dbReference type="Pfam" id="PF26153"/>
    </source>
</evidence>
<evidence type="ECO:0000256" key="1">
    <source>
        <dbReference type="SAM" id="MobiDB-lite"/>
    </source>
</evidence>
<evidence type="ECO:0000313" key="6">
    <source>
        <dbReference type="EMBL" id="EMC97474.1"/>
    </source>
</evidence>
<feature type="compositionally biased region" description="Polar residues" evidence="1">
    <location>
        <begin position="577"/>
        <end position="586"/>
    </location>
</feature>
<organism evidence="6 7">
    <name type="scientific">Baudoinia panamericana (strain UAMH 10762)</name>
    <name type="common">Angels' share fungus</name>
    <name type="synonym">Baudoinia compniacensis (strain UAMH 10762)</name>
    <dbReference type="NCBI Taxonomy" id="717646"/>
    <lineage>
        <taxon>Eukaryota</taxon>
        <taxon>Fungi</taxon>
        <taxon>Dikarya</taxon>
        <taxon>Ascomycota</taxon>
        <taxon>Pezizomycotina</taxon>
        <taxon>Dothideomycetes</taxon>
        <taxon>Dothideomycetidae</taxon>
        <taxon>Mycosphaerellales</taxon>
        <taxon>Teratosphaeriaceae</taxon>
        <taxon>Baudoinia</taxon>
    </lineage>
</organism>
<feature type="compositionally biased region" description="Basic and acidic residues" evidence="1">
    <location>
        <begin position="8"/>
        <end position="19"/>
    </location>
</feature>
<feature type="compositionally biased region" description="Polar residues" evidence="1">
    <location>
        <begin position="25"/>
        <end position="37"/>
    </location>
</feature>
<dbReference type="Gene3D" id="2.60.40.1820">
    <property type="match status" value="1"/>
</dbReference>